<dbReference type="PANTHER" id="PTHR48105">
    <property type="entry name" value="THIOREDOXIN REDUCTASE 1-RELATED-RELATED"/>
    <property type="match status" value="1"/>
</dbReference>
<dbReference type="AlphaFoldDB" id="A0A380BVD8"/>
<evidence type="ECO:0000256" key="2">
    <source>
        <dbReference type="ARBA" id="ARBA00011738"/>
    </source>
</evidence>
<dbReference type="Pfam" id="PF07992">
    <property type="entry name" value="Pyr_redox_2"/>
    <property type="match status" value="1"/>
</dbReference>
<dbReference type="STRING" id="1212545.SARL_06164"/>
<evidence type="ECO:0000256" key="3">
    <source>
        <dbReference type="ARBA" id="ARBA00022630"/>
    </source>
</evidence>
<dbReference type="Gene3D" id="3.50.50.60">
    <property type="entry name" value="FAD/NAD(P)-binding domain"/>
    <property type="match status" value="2"/>
</dbReference>
<organism evidence="6 7">
    <name type="scientific">Staphylococcus arlettae</name>
    <dbReference type="NCBI Taxonomy" id="29378"/>
    <lineage>
        <taxon>Bacteria</taxon>
        <taxon>Bacillati</taxon>
        <taxon>Bacillota</taxon>
        <taxon>Bacilli</taxon>
        <taxon>Bacillales</taxon>
        <taxon>Staphylococcaceae</taxon>
        <taxon>Staphylococcus</taxon>
    </lineage>
</organism>
<dbReference type="SUPFAM" id="SSF51905">
    <property type="entry name" value="FAD/NAD(P)-binding domain"/>
    <property type="match status" value="1"/>
</dbReference>
<dbReference type="PRINTS" id="PR00368">
    <property type="entry name" value="FADPNR"/>
</dbReference>
<dbReference type="InterPro" id="IPR036188">
    <property type="entry name" value="FAD/NAD-bd_sf"/>
</dbReference>
<comment type="cofactor">
    <cofactor evidence="1">
        <name>FAD</name>
        <dbReference type="ChEBI" id="CHEBI:57692"/>
    </cofactor>
</comment>
<keyword evidence="3" id="KW-0285">Flavoprotein</keyword>
<evidence type="ECO:0000256" key="1">
    <source>
        <dbReference type="ARBA" id="ARBA00001974"/>
    </source>
</evidence>
<evidence type="ECO:0000313" key="7">
    <source>
        <dbReference type="Proteomes" id="UP000254956"/>
    </source>
</evidence>
<dbReference type="RefSeq" id="WP_103388299.1">
    <property type="nucleotide sequence ID" value="NZ_JAWCVR010000051.1"/>
</dbReference>
<name>A0A380BVD8_9STAP</name>
<keyword evidence="4 6" id="KW-0560">Oxidoreductase</keyword>
<dbReference type="EC" id="1.8.1.9" evidence="6"/>
<proteinExistence type="predicted"/>
<evidence type="ECO:0000259" key="5">
    <source>
        <dbReference type="Pfam" id="PF07992"/>
    </source>
</evidence>
<dbReference type="GO" id="GO:0004791">
    <property type="term" value="F:thioredoxin-disulfide reductase (NADPH) activity"/>
    <property type="evidence" value="ECO:0007669"/>
    <property type="project" value="UniProtKB-EC"/>
</dbReference>
<dbReference type="InterPro" id="IPR050097">
    <property type="entry name" value="Ferredoxin-NADP_redctase_2"/>
</dbReference>
<feature type="domain" description="FAD/NAD(P)-binding" evidence="5">
    <location>
        <begin position="2"/>
        <end position="267"/>
    </location>
</feature>
<dbReference type="Proteomes" id="UP000254956">
    <property type="component" value="Unassembled WGS sequence"/>
</dbReference>
<accession>A0A380BVD8</accession>
<dbReference type="EMBL" id="UGZE01000001">
    <property type="protein sequence ID" value="SUJ07721.1"/>
    <property type="molecule type" value="Genomic_DNA"/>
</dbReference>
<protein>
    <submittedName>
        <fullName evidence="6">Thioredoxin reductase</fullName>
        <ecNumber evidence="6">1.8.1.9</ecNumber>
    </submittedName>
</protein>
<evidence type="ECO:0000256" key="4">
    <source>
        <dbReference type="ARBA" id="ARBA00023002"/>
    </source>
</evidence>
<dbReference type="InterPro" id="IPR023753">
    <property type="entry name" value="FAD/NAD-binding_dom"/>
</dbReference>
<evidence type="ECO:0000313" key="6">
    <source>
        <dbReference type="EMBL" id="SUJ07721.1"/>
    </source>
</evidence>
<dbReference type="OrthoDB" id="9806179at2"/>
<reference evidence="6 7" key="1">
    <citation type="submission" date="2018-06" db="EMBL/GenBank/DDBJ databases">
        <authorList>
            <consortium name="Pathogen Informatics"/>
            <person name="Doyle S."/>
        </authorList>
    </citation>
    <scope>NUCLEOTIDE SEQUENCE [LARGE SCALE GENOMIC DNA]</scope>
    <source>
        <strain evidence="6 7">NCTC12413</strain>
    </source>
</reference>
<sequence>MFDVIIIGGGPAGLASALTLGRALKTTLVIDNNNPRNKVTQASHAYLTQDGISPEALRSNAEQDVNKYEHVQRVLDTVTHVEQATDHFIIQTETTTYYARKLILAMGLKEILPDITGTQACYGTSLFYCPWCDGYELRNRSLIVSVPAAQVRHMSKLVLNWSQDIVVHVADDASLDDEDKAYLNSKGIHLITSAITEFQHKEGQLTAVSFADGTSINRDGGLIGIEVNSYFDFLQPLQLQREDNGRLTTNNFGETSVPGVFVVGESKDIMPSQLIDAASSGNTVAKFVAMQLIVDND</sequence>
<gene>
    <name evidence="6" type="primary">trxB_1</name>
    <name evidence="6" type="ORF">NCTC12413_00172</name>
</gene>
<comment type="subunit">
    <text evidence="2">Homodimer.</text>
</comment>
<dbReference type="PRINTS" id="PR00469">
    <property type="entry name" value="PNDRDTASEII"/>
</dbReference>